<dbReference type="Proteomes" id="UP001595711">
    <property type="component" value="Unassembled WGS sequence"/>
</dbReference>
<sequence>MSDVTAIYPKLPTQMASLSYGVGVRPQSLAEVVSSGQPAGAETMMQQLLKIRGAIGGPDKARAEQEASLREFHPPPITEGGFSPARTPPAESINLIA</sequence>
<organism evidence="2 3">
    <name type="scientific">Ferrovibrio xuzhouensis</name>
    <dbReference type="NCBI Taxonomy" id="1576914"/>
    <lineage>
        <taxon>Bacteria</taxon>
        <taxon>Pseudomonadati</taxon>
        <taxon>Pseudomonadota</taxon>
        <taxon>Alphaproteobacteria</taxon>
        <taxon>Rhodospirillales</taxon>
        <taxon>Rhodospirillaceae</taxon>
        <taxon>Ferrovibrio</taxon>
    </lineage>
</organism>
<evidence type="ECO:0000313" key="2">
    <source>
        <dbReference type="EMBL" id="MFC3677701.1"/>
    </source>
</evidence>
<name>A0ABV7VMD7_9PROT</name>
<protein>
    <submittedName>
        <fullName evidence="2">Uncharacterized protein</fullName>
    </submittedName>
</protein>
<reference evidence="3" key="1">
    <citation type="journal article" date="2019" name="Int. J. Syst. Evol. Microbiol.">
        <title>The Global Catalogue of Microorganisms (GCM) 10K type strain sequencing project: providing services to taxonomists for standard genome sequencing and annotation.</title>
        <authorList>
            <consortium name="The Broad Institute Genomics Platform"/>
            <consortium name="The Broad Institute Genome Sequencing Center for Infectious Disease"/>
            <person name="Wu L."/>
            <person name="Ma J."/>
        </authorList>
    </citation>
    <scope>NUCLEOTIDE SEQUENCE [LARGE SCALE GENOMIC DNA]</scope>
    <source>
        <strain evidence="3">KCTC 42182</strain>
    </source>
</reference>
<dbReference type="RefSeq" id="WP_379729282.1">
    <property type="nucleotide sequence ID" value="NZ_JBHRYJ010000005.1"/>
</dbReference>
<keyword evidence="3" id="KW-1185">Reference proteome</keyword>
<feature type="region of interest" description="Disordered" evidence="1">
    <location>
        <begin position="72"/>
        <end position="97"/>
    </location>
</feature>
<comment type="caution">
    <text evidence="2">The sequence shown here is derived from an EMBL/GenBank/DDBJ whole genome shotgun (WGS) entry which is preliminary data.</text>
</comment>
<accession>A0ABV7VMD7</accession>
<proteinExistence type="predicted"/>
<evidence type="ECO:0000256" key="1">
    <source>
        <dbReference type="SAM" id="MobiDB-lite"/>
    </source>
</evidence>
<dbReference type="EMBL" id="JBHRYJ010000005">
    <property type="protein sequence ID" value="MFC3677701.1"/>
    <property type="molecule type" value="Genomic_DNA"/>
</dbReference>
<evidence type="ECO:0000313" key="3">
    <source>
        <dbReference type="Proteomes" id="UP001595711"/>
    </source>
</evidence>
<gene>
    <name evidence="2" type="ORF">ACFOOQ_19270</name>
</gene>